<feature type="signal peptide" evidence="1">
    <location>
        <begin position="1"/>
        <end position="29"/>
    </location>
</feature>
<sequence>MSQTHLPRIGRRGFLLGLTALAAAGPARLAVANVAAPGAQIMDRRLVVILLRGAMDGLHAVVPYADPDYAALRGALALGEPGAEGGVLDLGGTFGLHPKLTALHGMYARGELLPVHAVAGPYRTRSHFDGQDLMEGGGPQRLESGWLNRALTHIPESAGQPARTGLALGLDLPLLMRGDAPVGMWAPPRATRPEPDLYARMAELLHGDPVLGPSVMEGMRGRGYATGALAAGAPIPTNQGGFTRLANAAGRMLARADGPRVAALELGGWDTHAGQAQRIDPVLLQLDRGIAALRTQLGEAWSRTAVLAITEFGRTARANGNLGTDHGTGGAAFLAGGAVQGGRVLANWPGLKRDALFENRDLQPTRDLRALAKALLRDHLRLPASAVAAAFPGSEAVAAEIGLLRA</sequence>
<dbReference type="PANTHER" id="PTHR43737:SF1">
    <property type="entry name" value="DUF1501 DOMAIN-CONTAINING PROTEIN"/>
    <property type="match status" value="1"/>
</dbReference>
<proteinExistence type="predicted"/>
<protein>
    <submittedName>
        <fullName evidence="2">DUF1501 domain-containing protein</fullName>
    </submittedName>
</protein>
<keyword evidence="3" id="KW-1185">Reference proteome</keyword>
<reference evidence="2 3" key="1">
    <citation type="submission" date="2020-03" db="EMBL/GenBank/DDBJ databases">
        <title>Roseomonas selenitidurans sp. nov. isolated from soil.</title>
        <authorList>
            <person name="Liu H."/>
        </authorList>
    </citation>
    <scope>NUCLEOTIDE SEQUENCE [LARGE SCALE GENOMIC DNA]</scope>
    <source>
        <strain evidence="2 3">JCM 15073</strain>
    </source>
</reference>
<accession>A0ABX1F1D2</accession>
<comment type="caution">
    <text evidence="2">The sequence shown here is derived from an EMBL/GenBank/DDBJ whole genome shotgun (WGS) entry which is preliminary data.</text>
</comment>
<dbReference type="Pfam" id="PF07394">
    <property type="entry name" value="DUF1501"/>
    <property type="match status" value="1"/>
</dbReference>
<organism evidence="2 3">
    <name type="scientific">Falsiroseomonas frigidaquae</name>
    <dbReference type="NCBI Taxonomy" id="487318"/>
    <lineage>
        <taxon>Bacteria</taxon>
        <taxon>Pseudomonadati</taxon>
        <taxon>Pseudomonadota</taxon>
        <taxon>Alphaproteobacteria</taxon>
        <taxon>Acetobacterales</taxon>
        <taxon>Roseomonadaceae</taxon>
        <taxon>Falsiroseomonas</taxon>
    </lineage>
</organism>
<gene>
    <name evidence="2" type="ORF">HB662_15340</name>
</gene>
<evidence type="ECO:0000313" key="3">
    <source>
        <dbReference type="Proteomes" id="UP000765160"/>
    </source>
</evidence>
<keyword evidence="1" id="KW-0732">Signal</keyword>
<dbReference type="InterPro" id="IPR010869">
    <property type="entry name" value="DUF1501"/>
</dbReference>
<feature type="chain" id="PRO_5047308172" evidence="1">
    <location>
        <begin position="30"/>
        <end position="406"/>
    </location>
</feature>
<dbReference type="RefSeq" id="WP_168050667.1">
    <property type="nucleotide sequence ID" value="NZ_JAATJR010000004.1"/>
</dbReference>
<evidence type="ECO:0000313" key="2">
    <source>
        <dbReference type="EMBL" id="NKE46160.1"/>
    </source>
</evidence>
<dbReference type="InterPro" id="IPR006311">
    <property type="entry name" value="TAT_signal"/>
</dbReference>
<dbReference type="Proteomes" id="UP000765160">
    <property type="component" value="Unassembled WGS sequence"/>
</dbReference>
<dbReference type="PROSITE" id="PS51318">
    <property type="entry name" value="TAT"/>
    <property type="match status" value="1"/>
</dbReference>
<evidence type="ECO:0000256" key="1">
    <source>
        <dbReference type="SAM" id="SignalP"/>
    </source>
</evidence>
<name>A0ABX1F1D2_9PROT</name>
<dbReference type="EMBL" id="JAAVTX010000004">
    <property type="protein sequence ID" value="NKE46160.1"/>
    <property type="molecule type" value="Genomic_DNA"/>
</dbReference>
<dbReference type="PANTHER" id="PTHR43737">
    <property type="entry name" value="BLL7424 PROTEIN"/>
    <property type="match status" value="1"/>
</dbReference>